<dbReference type="InterPro" id="IPR002145">
    <property type="entry name" value="CopG"/>
</dbReference>
<dbReference type="InterPro" id="IPR013321">
    <property type="entry name" value="Arc_rbn_hlx_hlx"/>
</dbReference>
<evidence type="ECO:0000313" key="2">
    <source>
        <dbReference type="EMBL" id="MFC1413367.1"/>
    </source>
</evidence>
<dbReference type="RefSeq" id="WP_380515108.1">
    <property type="nucleotide sequence ID" value="NZ_JBHEZX010000016.1"/>
</dbReference>
<dbReference type="Gene3D" id="1.10.1220.10">
    <property type="entry name" value="Met repressor-like"/>
    <property type="match status" value="1"/>
</dbReference>
<organism evidence="2 3">
    <name type="scientific">Streptacidiphilus alkalitolerans</name>
    <dbReference type="NCBI Taxonomy" id="3342712"/>
    <lineage>
        <taxon>Bacteria</taxon>
        <taxon>Bacillati</taxon>
        <taxon>Actinomycetota</taxon>
        <taxon>Actinomycetes</taxon>
        <taxon>Kitasatosporales</taxon>
        <taxon>Streptomycetaceae</taxon>
        <taxon>Streptacidiphilus</taxon>
    </lineage>
</organism>
<dbReference type="SUPFAM" id="SSF47598">
    <property type="entry name" value="Ribbon-helix-helix"/>
    <property type="match status" value="1"/>
</dbReference>
<accession>A0ABV6VI03</accession>
<gene>
    <name evidence="2" type="ORF">ACEZDG_29295</name>
</gene>
<name>A0ABV6VI03_9ACTN</name>
<evidence type="ECO:0000313" key="3">
    <source>
        <dbReference type="Proteomes" id="UP001592582"/>
    </source>
</evidence>
<reference evidence="2 3" key="1">
    <citation type="submission" date="2024-09" db="EMBL/GenBank/DDBJ databases">
        <authorList>
            <person name="Lee S.D."/>
        </authorList>
    </citation>
    <scope>NUCLEOTIDE SEQUENCE [LARGE SCALE GENOMIC DNA]</scope>
    <source>
        <strain evidence="2 3">N1-1</strain>
    </source>
</reference>
<dbReference type="EMBL" id="JBHEZX010000016">
    <property type="protein sequence ID" value="MFC1413367.1"/>
    <property type="molecule type" value="Genomic_DNA"/>
</dbReference>
<evidence type="ECO:0000259" key="1">
    <source>
        <dbReference type="Pfam" id="PF01402"/>
    </source>
</evidence>
<comment type="caution">
    <text evidence="2">The sequence shown here is derived from an EMBL/GenBank/DDBJ whole genome shotgun (WGS) entry which is preliminary data.</text>
</comment>
<dbReference type="Pfam" id="PF01402">
    <property type="entry name" value="RHH_1"/>
    <property type="match status" value="1"/>
</dbReference>
<sequence length="54" mass="6004">MVVSKSYAFTKELLESLSELAAQEDRSESSIVRVAVREYLARQSSTARGAHDDD</sequence>
<dbReference type="InterPro" id="IPR010985">
    <property type="entry name" value="Ribbon_hlx_hlx"/>
</dbReference>
<protein>
    <submittedName>
        <fullName evidence="2">Ribbon-helix-helix protein, CopG family</fullName>
    </submittedName>
</protein>
<dbReference type="Proteomes" id="UP001592582">
    <property type="component" value="Unassembled WGS sequence"/>
</dbReference>
<keyword evidence="3" id="KW-1185">Reference proteome</keyword>
<feature type="domain" description="Ribbon-helix-helix protein CopG" evidence="1">
    <location>
        <begin position="11"/>
        <end position="43"/>
    </location>
</feature>
<proteinExistence type="predicted"/>